<dbReference type="SUPFAM" id="SSF46548">
    <property type="entry name" value="alpha-helical ferredoxin"/>
    <property type="match status" value="1"/>
</dbReference>
<dbReference type="InterPro" id="IPR036812">
    <property type="entry name" value="NAD(P)_OxRdtase_dom_sf"/>
</dbReference>
<dbReference type="InterPro" id="IPR053135">
    <property type="entry name" value="AKR2_Oxidoreductase"/>
</dbReference>
<protein>
    <submittedName>
        <fullName evidence="5">Aldo/keto reductase-like oxidoreductase</fullName>
    </submittedName>
</protein>
<dbReference type="InterPro" id="IPR023210">
    <property type="entry name" value="NADP_OxRdtase_dom"/>
</dbReference>
<dbReference type="Pfam" id="PF13534">
    <property type="entry name" value="Fer4_17"/>
    <property type="match status" value="1"/>
</dbReference>
<dbReference type="InterPro" id="IPR017900">
    <property type="entry name" value="4Fe4S_Fe_S_CS"/>
</dbReference>
<dbReference type="InterPro" id="IPR017896">
    <property type="entry name" value="4Fe4S_Fe-S-bd"/>
</dbReference>
<keyword evidence="2" id="KW-0408">Iron</keyword>
<evidence type="ECO:0000256" key="3">
    <source>
        <dbReference type="ARBA" id="ARBA00023014"/>
    </source>
</evidence>
<dbReference type="PANTHER" id="PTHR43312:SF1">
    <property type="entry name" value="NADP-DEPENDENT OXIDOREDUCTASE DOMAIN-CONTAINING PROTEIN"/>
    <property type="match status" value="1"/>
</dbReference>
<keyword evidence="3" id="KW-0411">Iron-sulfur</keyword>
<dbReference type="SUPFAM" id="SSF51430">
    <property type="entry name" value="NAD(P)-linked oxidoreductase"/>
    <property type="match status" value="1"/>
</dbReference>
<keyword evidence="6" id="KW-1185">Reference proteome</keyword>
<dbReference type="Gene3D" id="3.20.20.100">
    <property type="entry name" value="NADP-dependent oxidoreductase domain"/>
    <property type="match status" value="1"/>
</dbReference>
<evidence type="ECO:0000313" key="6">
    <source>
        <dbReference type="Proteomes" id="UP001314903"/>
    </source>
</evidence>
<accession>A0ABS4KHW3</accession>
<evidence type="ECO:0000313" key="5">
    <source>
        <dbReference type="EMBL" id="MBP2026841.1"/>
    </source>
</evidence>
<evidence type="ECO:0000259" key="4">
    <source>
        <dbReference type="PROSITE" id="PS51379"/>
    </source>
</evidence>
<dbReference type="Proteomes" id="UP001314903">
    <property type="component" value="Unassembled WGS sequence"/>
</dbReference>
<reference evidence="5 6" key="1">
    <citation type="submission" date="2021-03" db="EMBL/GenBank/DDBJ databases">
        <title>Genomic Encyclopedia of Type Strains, Phase IV (KMG-IV): sequencing the most valuable type-strain genomes for metagenomic binning, comparative biology and taxonomic classification.</title>
        <authorList>
            <person name="Goeker M."/>
        </authorList>
    </citation>
    <scope>NUCLEOTIDE SEQUENCE [LARGE SCALE GENOMIC DNA]</scope>
    <source>
        <strain evidence="5 6">DSM 27512</strain>
    </source>
</reference>
<dbReference type="CDD" id="cd19100">
    <property type="entry name" value="AKR_unchar"/>
    <property type="match status" value="1"/>
</dbReference>
<comment type="caution">
    <text evidence="5">The sequence shown here is derived from an EMBL/GenBank/DDBJ whole genome shotgun (WGS) entry which is preliminary data.</text>
</comment>
<evidence type="ECO:0000256" key="2">
    <source>
        <dbReference type="ARBA" id="ARBA00023004"/>
    </source>
</evidence>
<dbReference type="PANTHER" id="PTHR43312">
    <property type="entry name" value="D-THREO-ALDOSE 1-DEHYDROGENASE"/>
    <property type="match status" value="1"/>
</dbReference>
<dbReference type="RefSeq" id="WP_209659239.1">
    <property type="nucleotide sequence ID" value="NZ_JAGGLI010000004.1"/>
</dbReference>
<gene>
    <name evidence="5" type="ORF">J2Z35_000632</name>
</gene>
<name>A0ABS4KHW3_9FIRM</name>
<dbReference type="EMBL" id="JAGGLI010000004">
    <property type="protein sequence ID" value="MBP2026841.1"/>
    <property type="molecule type" value="Genomic_DNA"/>
</dbReference>
<feature type="domain" description="4Fe-4S ferredoxin-type" evidence="4">
    <location>
        <begin position="295"/>
        <end position="326"/>
    </location>
</feature>
<sequence>MSKLGSTGLNIYELGFGGIPIQRISKEESKIVIQNARKKGINFIDTAVMYTVSEEYIGYAIKENTEDFVIATKSMARTYEDMKKDIEASFTKLCRDYIDIYQLHNLGLSDYDKVMGNDGAVKALLEAKREGKIRHIGITSHSSEVLEKAIDEKVFETVQFPFNIVENQGIEMFKKAKSKGIGTIVMKPLAGGAIEDTSLAIRYIMSHDFIDVIIPGMADDKEIEQNINAVSDKNPLSDEEIKQIDKIKKEMGDKFCRRCGYCMPCTVGINIPAQFIVEGYLKRYDLKKWAVDRYESAPVKASDCTNCKACESRCPYGLSISSMMKRTADAFAGAQR</sequence>
<organism evidence="5 6">
    <name type="scientific">Acetoanaerobium pronyense</name>
    <dbReference type="NCBI Taxonomy" id="1482736"/>
    <lineage>
        <taxon>Bacteria</taxon>
        <taxon>Bacillati</taxon>
        <taxon>Bacillota</taxon>
        <taxon>Clostridia</taxon>
        <taxon>Peptostreptococcales</taxon>
        <taxon>Filifactoraceae</taxon>
        <taxon>Acetoanaerobium</taxon>
    </lineage>
</organism>
<keyword evidence="1" id="KW-0479">Metal-binding</keyword>
<evidence type="ECO:0000256" key="1">
    <source>
        <dbReference type="ARBA" id="ARBA00022723"/>
    </source>
</evidence>
<dbReference type="Pfam" id="PF00248">
    <property type="entry name" value="Aldo_ket_red"/>
    <property type="match status" value="2"/>
</dbReference>
<proteinExistence type="predicted"/>
<dbReference type="PROSITE" id="PS00198">
    <property type="entry name" value="4FE4S_FER_1"/>
    <property type="match status" value="1"/>
</dbReference>
<dbReference type="PROSITE" id="PS51379">
    <property type="entry name" value="4FE4S_FER_2"/>
    <property type="match status" value="1"/>
</dbReference>